<feature type="transmembrane region" description="Helical" evidence="16">
    <location>
        <begin position="182"/>
        <end position="204"/>
    </location>
</feature>
<evidence type="ECO:0000256" key="12">
    <source>
        <dbReference type="ARBA" id="ARBA00041185"/>
    </source>
</evidence>
<dbReference type="PANTHER" id="PTHR30474">
    <property type="entry name" value="CELL CYCLE PROTEIN"/>
    <property type="match status" value="1"/>
</dbReference>
<feature type="transmembrane region" description="Helical" evidence="16">
    <location>
        <begin position="47"/>
        <end position="66"/>
    </location>
</feature>
<sequence>MASSNLDHMLLITVLVLIILGSLFVFSSSYYQAMRQGENSLYYLLNHIKRLLVALVFFAIGLFFPYTKLRRLIFPGFLLLLVILAFTLVLGMVQYGAKRSLLISSFGLQISEFVRIWVVFFLANFFVNHPDTANTRAGIITATILPLVLIILVAAQPSISVAMITFLTLLGMLIYSETKIKNLAPIFICGILLFGIAVIVFPHVRARLFSFLTHPTYQVQQSLIAIGGGGPFGRGIGAGIQKFLFLPKIYNDFIFAHIAEETGFVGVLIIFLLYWEIFLRGLSIAQSVNDEYARLIVSGLNLAIFTIFLVHIGVSIGLLPPTGIPLPFVSYGGWSMCANLYSVGLILQISRYR</sequence>
<name>A0A7V3RHV9_UNCW3</name>
<keyword evidence="4 16" id="KW-0812">Transmembrane</keyword>
<feature type="transmembrane region" description="Helical" evidence="16">
    <location>
        <begin position="295"/>
        <end position="319"/>
    </location>
</feature>
<keyword evidence="6" id="KW-0573">Peptidoglycan synthesis</keyword>
<evidence type="ECO:0000256" key="1">
    <source>
        <dbReference type="ARBA" id="ARBA00004141"/>
    </source>
</evidence>
<keyword evidence="5" id="KW-0133">Cell shape</keyword>
<dbReference type="GO" id="GO:0009252">
    <property type="term" value="P:peptidoglycan biosynthetic process"/>
    <property type="evidence" value="ECO:0007669"/>
    <property type="project" value="UniProtKB-KW"/>
</dbReference>
<dbReference type="EC" id="2.4.99.28" evidence="14"/>
<feature type="transmembrane region" description="Helical" evidence="16">
    <location>
        <begin position="105"/>
        <end position="127"/>
    </location>
</feature>
<reference evidence="17" key="1">
    <citation type="journal article" date="2020" name="mSystems">
        <title>Genome- and Community-Level Interaction Insights into Carbon Utilization and Element Cycling Functions of Hydrothermarchaeota in Hydrothermal Sediment.</title>
        <authorList>
            <person name="Zhou Z."/>
            <person name="Liu Y."/>
            <person name="Xu W."/>
            <person name="Pan J."/>
            <person name="Luo Z.H."/>
            <person name="Li M."/>
        </authorList>
    </citation>
    <scope>NUCLEOTIDE SEQUENCE [LARGE SCALE GENOMIC DNA]</scope>
    <source>
        <strain evidence="17">SpSt-961</strain>
    </source>
</reference>
<dbReference type="GO" id="GO:0008360">
    <property type="term" value="P:regulation of cell shape"/>
    <property type="evidence" value="ECO:0007669"/>
    <property type="project" value="UniProtKB-KW"/>
</dbReference>
<evidence type="ECO:0000256" key="16">
    <source>
        <dbReference type="SAM" id="Phobius"/>
    </source>
</evidence>
<feature type="transmembrane region" description="Helical" evidence="16">
    <location>
        <begin position="6"/>
        <end position="26"/>
    </location>
</feature>
<keyword evidence="3" id="KW-0808">Transferase</keyword>
<dbReference type="AlphaFoldDB" id="A0A7V3RHV9"/>
<comment type="similarity">
    <text evidence="11">Belongs to the SEDS family. FtsW subfamily.</text>
</comment>
<dbReference type="EMBL" id="DTOZ01000137">
    <property type="protein sequence ID" value="HGE78361.1"/>
    <property type="molecule type" value="Genomic_DNA"/>
</dbReference>
<evidence type="ECO:0000256" key="3">
    <source>
        <dbReference type="ARBA" id="ARBA00022679"/>
    </source>
</evidence>
<evidence type="ECO:0000256" key="6">
    <source>
        <dbReference type="ARBA" id="ARBA00022984"/>
    </source>
</evidence>
<dbReference type="Pfam" id="PF01098">
    <property type="entry name" value="FTSW_RODA_SPOVE"/>
    <property type="match status" value="1"/>
</dbReference>
<dbReference type="GO" id="GO:0008955">
    <property type="term" value="F:peptidoglycan glycosyltransferase activity"/>
    <property type="evidence" value="ECO:0007669"/>
    <property type="project" value="UniProtKB-EC"/>
</dbReference>
<organism evidence="17">
    <name type="scientific">candidate division WOR-3 bacterium</name>
    <dbReference type="NCBI Taxonomy" id="2052148"/>
    <lineage>
        <taxon>Bacteria</taxon>
        <taxon>Bacteria division WOR-3</taxon>
    </lineage>
</organism>
<evidence type="ECO:0000256" key="4">
    <source>
        <dbReference type="ARBA" id="ARBA00022692"/>
    </source>
</evidence>
<comment type="catalytic activity">
    <reaction evidence="15">
        <text>[GlcNAc-(1-&gt;4)-Mur2Ac(oyl-L-Ala-gamma-D-Glu-L-Lys-D-Ala-D-Ala)](n)-di-trans,octa-cis-undecaprenyl diphosphate + beta-D-GlcNAc-(1-&gt;4)-Mur2Ac(oyl-L-Ala-gamma-D-Glu-L-Lys-D-Ala-D-Ala)-di-trans,octa-cis-undecaprenyl diphosphate = [GlcNAc-(1-&gt;4)-Mur2Ac(oyl-L-Ala-gamma-D-Glu-L-Lys-D-Ala-D-Ala)](n+1)-di-trans,octa-cis-undecaprenyl diphosphate + di-trans,octa-cis-undecaprenyl diphosphate + H(+)</text>
        <dbReference type="Rhea" id="RHEA:23708"/>
        <dbReference type="Rhea" id="RHEA-COMP:9602"/>
        <dbReference type="Rhea" id="RHEA-COMP:9603"/>
        <dbReference type="ChEBI" id="CHEBI:15378"/>
        <dbReference type="ChEBI" id="CHEBI:58405"/>
        <dbReference type="ChEBI" id="CHEBI:60033"/>
        <dbReference type="ChEBI" id="CHEBI:78435"/>
        <dbReference type="EC" id="2.4.99.28"/>
    </reaction>
</comment>
<keyword evidence="2" id="KW-0328">Glycosyltransferase</keyword>
<gene>
    <name evidence="17" type="ORF">ENX68_05105</name>
</gene>
<evidence type="ECO:0000256" key="8">
    <source>
        <dbReference type="ARBA" id="ARBA00023136"/>
    </source>
</evidence>
<evidence type="ECO:0000256" key="7">
    <source>
        <dbReference type="ARBA" id="ARBA00022989"/>
    </source>
</evidence>
<evidence type="ECO:0000313" key="17">
    <source>
        <dbReference type="EMBL" id="HGE78361.1"/>
    </source>
</evidence>
<feature type="transmembrane region" description="Helical" evidence="16">
    <location>
        <begin position="139"/>
        <end position="170"/>
    </location>
</feature>
<keyword evidence="8 16" id="KW-0472">Membrane</keyword>
<evidence type="ECO:0000256" key="15">
    <source>
        <dbReference type="ARBA" id="ARBA00049902"/>
    </source>
</evidence>
<evidence type="ECO:0000256" key="9">
    <source>
        <dbReference type="ARBA" id="ARBA00032370"/>
    </source>
</evidence>
<dbReference type="InterPro" id="IPR001182">
    <property type="entry name" value="FtsW/RodA"/>
</dbReference>
<protein>
    <recommendedName>
        <fullName evidence="12">Probable peptidoglycan glycosyltransferase FtsW</fullName>
        <ecNumber evidence="14">2.4.99.28</ecNumber>
    </recommendedName>
    <alternativeName>
        <fullName evidence="13">Cell division protein FtsW</fullName>
    </alternativeName>
    <alternativeName>
        <fullName evidence="10">Cell wall polymerase</fullName>
    </alternativeName>
    <alternativeName>
        <fullName evidence="9">Peptidoglycan polymerase</fullName>
    </alternativeName>
</protein>
<comment type="caution">
    <text evidence="17">The sequence shown here is derived from an EMBL/GenBank/DDBJ whole genome shotgun (WGS) entry which is preliminary data.</text>
</comment>
<feature type="transmembrane region" description="Helical" evidence="16">
    <location>
        <begin position="72"/>
        <end position="93"/>
    </location>
</feature>
<dbReference type="GO" id="GO:0015648">
    <property type="term" value="F:lipid-linked peptidoglycan transporter activity"/>
    <property type="evidence" value="ECO:0007669"/>
    <property type="project" value="TreeGrafter"/>
</dbReference>
<dbReference type="PANTHER" id="PTHR30474:SF2">
    <property type="entry name" value="PEPTIDOGLYCAN GLYCOSYLTRANSFERASE FTSW-RELATED"/>
    <property type="match status" value="1"/>
</dbReference>
<comment type="subcellular location">
    <subcellularLocation>
        <location evidence="1">Membrane</location>
        <topology evidence="1">Multi-pass membrane protein</topology>
    </subcellularLocation>
</comment>
<dbReference type="GO" id="GO:0005886">
    <property type="term" value="C:plasma membrane"/>
    <property type="evidence" value="ECO:0007669"/>
    <property type="project" value="TreeGrafter"/>
</dbReference>
<feature type="transmembrane region" description="Helical" evidence="16">
    <location>
        <begin position="253"/>
        <end position="275"/>
    </location>
</feature>
<evidence type="ECO:0000256" key="5">
    <source>
        <dbReference type="ARBA" id="ARBA00022960"/>
    </source>
</evidence>
<proteinExistence type="inferred from homology"/>
<evidence type="ECO:0000256" key="10">
    <source>
        <dbReference type="ARBA" id="ARBA00033270"/>
    </source>
</evidence>
<dbReference type="GO" id="GO:0032153">
    <property type="term" value="C:cell division site"/>
    <property type="evidence" value="ECO:0007669"/>
    <property type="project" value="TreeGrafter"/>
</dbReference>
<feature type="transmembrane region" description="Helical" evidence="16">
    <location>
        <begin position="331"/>
        <end position="349"/>
    </location>
</feature>
<keyword evidence="7 16" id="KW-1133">Transmembrane helix</keyword>
<evidence type="ECO:0000256" key="13">
    <source>
        <dbReference type="ARBA" id="ARBA00041418"/>
    </source>
</evidence>
<accession>A0A7V3RHV9</accession>
<evidence type="ECO:0000256" key="14">
    <source>
        <dbReference type="ARBA" id="ARBA00044770"/>
    </source>
</evidence>
<evidence type="ECO:0000256" key="11">
    <source>
        <dbReference type="ARBA" id="ARBA00038053"/>
    </source>
</evidence>
<dbReference type="GO" id="GO:0051301">
    <property type="term" value="P:cell division"/>
    <property type="evidence" value="ECO:0007669"/>
    <property type="project" value="InterPro"/>
</dbReference>
<evidence type="ECO:0000256" key="2">
    <source>
        <dbReference type="ARBA" id="ARBA00022676"/>
    </source>
</evidence>